<gene>
    <name evidence="1" type="ORF">CR513_37116</name>
</gene>
<comment type="caution">
    <text evidence="1">The sequence shown here is derived from an EMBL/GenBank/DDBJ whole genome shotgun (WGS) entry which is preliminary data.</text>
</comment>
<evidence type="ECO:0000313" key="2">
    <source>
        <dbReference type="Proteomes" id="UP000257109"/>
    </source>
</evidence>
<dbReference type="Proteomes" id="UP000257109">
    <property type="component" value="Unassembled WGS sequence"/>
</dbReference>
<dbReference type="EMBL" id="QJKJ01007723">
    <property type="protein sequence ID" value="RDX82135.1"/>
    <property type="molecule type" value="Genomic_DNA"/>
</dbReference>
<organism evidence="1 2">
    <name type="scientific">Mucuna pruriens</name>
    <name type="common">Velvet bean</name>
    <name type="synonym">Dolichos pruriens</name>
    <dbReference type="NCBI Taxonomy" id="157652"/>
    <lineage>
        <taxon>Eukaryota</taxon>
        <taxon>Viridiplantae</taxon>
        <taxon>Streptophyta</taxon>
        <taxon>Embryophyta</taxon>
        <taxon>Tracheophyta</taxon>
        <taxon>Spermatophyta</taxon>
        <taxon>Magnoliopsida</taxon>
        <taxon>eudicotyledons</taxon>
        <taxon>Gunneridae</taxon>
        <taxon>Pentapetalae</taxon>
        <taxon>rosids</taxon>
        <taxon>fabids</taxon>
        <taxon>Fabales</taxon>
        <taxon>Fabaceae</taxon>
        <taxon>Papilionoideae</taxon>
        <taxon>50 kb inversion clade</taxon>
        <taxon>NPAAA clade</taxon>
        <taxon>indigoferoid/millettioid clade</taxon>
        <taxon>Phaseoleae</taxon>
        <taxon>Mucuna</taxon>
    </lineage>
</organism>
<accession>A0A371FUV8</accession>
<keyword evidence="2" id="KW-1185">Reference proteome</keyword>
<evidence type="ECO:0000313" key="1">
    <source>
        <dbReference type="EMBL" id="RDX82135.1"/>
    </source>
</evidence>
<reference evidence="1" key="1">
    <citation type="submission" date="2018-05" db="EMBL/GenBank/DDBJ databases">
        <title>Draft genome of Mucuna pruriens seed.</title>
        <authorList>
            <person name="Nnadi N.E."/>
            <person name="Vos R."/>
            <person name="Hasami M.H."/>
            <person name="Devisetty U.K."/>
            <person name="Aguiy J.C."/>
        </authorList>
    </citation>
    <scope>NUCLEOTIDE SEQUENCE [LARGE SCALE GENOMIC DNA]</scope>
    <source>
        <strain evidence="1">JCA_2017</strain>
    </source>
</reference>
<protein>
    <submittedName>
        <fullName evidence="1">Uncharacterized protein</fullName>
    </submittedName>
</protein>
<sequence>MGWVKLFIDVQGVGWEVVLGGLRLDVGKGHDRLDRIRMPTRCLLTNMSNDTRWTEECWLLVNLRFGYMGASPESTHNFDRSFLDSAKSSFCISACLQGGCYEVASPRQHRLTHVSSPMHTCPRWDETLIHTIMEFHYHVRSIGMSCKLNPSFPITKKELKRLKILEIWEASNLLVVHLLIKFFYAMKESMWKRHLICHLTSNQPCKESVRIQVLIVIEKERKKERKYTIRRLIALKTIKSNFKSYSRSLLNLDHNLLLVINVIGELSKIVISIFTRLIDFVSAPILKKNICK</sequence>
<name>A0A371FUV8_MUCPR</name>
<dbReference type="AlphaFoldDB" id="A0A371FUV8"/>
<proteinExistence type="predicted"/>
<feature type="non-terminal residue" evidence="1">
    <location>
        <position position="1"/>
    </location>
</feature>